<dbReference type="Gene3D" id="1.20.1250.20">
    <property type="entry name" value="MFS general substrate transporter like domains"/>
    <property type="match status" value="1"/>
</dbReference>
<feature type="transmembrane region" description="Helical" evidence="10">
    <location>
        <begin position="277"/>
        <end position="296"/>
    </location>
</feature>
<dbReference type="GO" id="GO:0032974">
    <property type="term" value="P:amino acid transmembrane export from vacuole"/>
    <property type="evidence" value="ECO:0007669"/>
    <property type="project" value="EnsemblFungi"/>
</dbReference>
<name>I2GVZ7_HENB6</name>
<dbReference type="InParanoid" id="I2GVZ7"/>
<dbReference type="OMA" id="QQQWEMY"/>
<evidence type="ECO:0000256" key="2">
    <source>
        <dbReference type="ARBA" id="ARBA00006978"/>
    </source>
</evidence>
<keyword evidence="7 10" id="KW-1133">Transmembrane helix</keyword>
<dbReference type="OrthoDB" id="42657at2759"/>
<dbReference type="FunCoup" id="I2GVZ7">
    <property type="interactions" value="47"/>
</dbReference>
<dbReference type="eggNOG" id="ENOG502QR9I">
    <property type="taxonomic scope" value="Eukaryota"/>
</dbReference>
<feature type="transmembrane region" description="Helical" evidence="10">
    <location>
        <begin position="385"/>
        <end position="407"/>
    </location>
</feature>
<dbReference type="Proteomes" id="UP000002866">
    <property type="component" value="Chromosome 1"/>
</dbReference>
<keyword evidence="9 10" id="KW-0472">Membrane</keyword>
<sequence length="568" mass="64007">MSDGIIRSTDARQAYGTFQNEQDEQNNTQSSSTNRSSQLELLKSHELAKRNIYGWFFYSFSSEPFVVSAIATYIPLLLEQFARESGVQLHDHSIPCSNNDDKCVLGLFNNLLYVDTSSFALYTFSVSVFVQTIIVITVSGFVDMWKTVRIKCIMLLLFGLIGSFATIFISQLNNTQYYMLALCCIISNSCYGVVNVVGNSLLPTFASDLVNTDIAPTNSVANSSTSENTLPSRNIDTMTTVISGRGASLGYCAALIVQIVSMALVKKINSDRDLQIAAYFVGLWWLFWQIPMYWLMNDLPSINRNNVRSVSNFNISRKRHTWRKRISYMKYGWLSLFDALKNARLLKDVVIFLIGWFIVSDSLTTINSTAILFSKTELKMSTVQLIIVSILTMINAMLGAFFVPHLIATKLRIAPERMLLVIICWSSFIPFYGILGFIFQSFGLKHQFEMYFMAIWYGISLGSIAAVSRSVFSLIIPRGRESTFFSLFNVTDKGSSILGPFLIGLITDKTHNIRYSFYLLFVLIMASLPIFNLLNVSRAKEEAEELRRIELGGEISEDDPSDIPLITP</sequence>
<evidence type="ECO:0000256" key="8">
    <source>
        <dbReference type="ARBA" id="ARBA00023006"/>
    </source>
</evidence>
<evidence type="ECO:0000256" key="9">
    <source>
        <dbReference type="ARBA" id="ARBA00023136"/>
    </source>
</evidence>
<dbReference type="CDD" id="cd17483">
    <property type="entry name" value="MFS_Atg22_like"/>
    <property type="match status" value="1"/>
</dbReference>
<evidence type="ECO:0000256" key="7">
    <source>
        <dbReference type="ARBA" id="ARBA00022989"/>
    </source>
</evidence>
<comment type="function">
    <text evidence="10">Vacuolar effluxer which mediate the efflux of amino acids resulting from autophagic degradation. The release of autophagic amino acids allows the maintenance of protein synthesis and viability during nitrogen starvation.</text>
</comment>
<dbReference type="EMBL" id="HE806316">
    <property type="protein sequence ID" value="CCH58299.1"/>
    <property type="molecule type" value="Genomic_DNA"/>
</dbReference>
<keyword evidence="8 10" id="KW-0072">Autophagy</keyword>
<organism evidence="11 12">
    <name type="scientific">Henningerozyma blattae (strain ATCC 34711 / CBS 6284 / DSM 70876 / NBRC 10599 / NRRL Y-10934 / UCD 77-7)</name>
    <name type="common">Yeast</name>
    <name type="synonym">Tetrapisispora blattae</name>
    <dbReference type="NCBI Taxonomy" id="1071380"/>
    <lineage>
        <taxon>Eukaryota</taxon>
        <taxon>Fungi</taxon>
        <taxon>Dikarya</taxon>
        <taxon>Ascomycota</taxon>
        <taxon>Saccharomycotina</taxon>
        <taxon>Saccharomycetes</taxon>
        <taxon>Saccharomycetales</taxon>
        <taxon>Saccharomycetaceae</taxon>
        <taxon>Henningerozyma</taxon>
    </lineage>
</organism>
<evidence type="ECO:0000256" key="6">
    <source>
        <dbReference type="ARBA" id="ARBA00022970"/>
    </source>
</evidence>
<dbReference type="PANTHER" id="PTHR23519:SF1">
    <property type="entry name" value="AUTOPHAGY-RELATED PROTEIN 22"/>
    <property type="match status" value="1"/>
</dbReference>
<keyword evidence="6 10" id="KW-0029">Amino-acid transport</keyword>
<feature type="transmembrane region" description="Helical" evidence="10">
    <location>
        <begin position="119"/>
        <end position="141"/>
    </location>
</feature>
<dbReference type="AlphaFoldDB" id="I2GVZ7"/>
<dbReference type="STRING" id="1071380.I2GVZ7"/>
<keyword evidence="4 10" id="KW-0926">Vacuole</keyword>
<evidence type="ECO:0000256" key="3">
    <source>
        <dbReference type="ARBA" id="ARBA00022448"/>
    </source>
</evidence>
<gene>
    <name evidence="11" type="primary">TBLA0A05060</name>
    <name evidence="11" type="ORF">TBLA_0A05060</name>
</gene>
<dbReference type="InterPro" id="IPR050495">
    <property type="entry name" value="ATG22/LtaA_families"/>
</dbReference>
<accession>I2GVZ7</accession>
<evidence type="ECO:0000313" key="12">
    <source>
        <dbReference type="Proteomes" id="UP000002866"/>
    </source>
</evidence>
<comment type="similarity">
    <text evidence="2 10">Belongs to the ATG22 family.</text>
</comment>
<dbReference type="Pfam" id="PF11700">
    <property type="entry name" value="ATG22"/>
    <property type="match status" value="1"/>
</dbReference>
<feature type="transmembrane region" description="Helical" evidence="10">
    <location>
        <begin position="451"/>
        <end position="476"/>
    </location>
</feature>
<feature type="transmembrane region" description="Helical" evidence="10">
    <location>
        <begin position="248"/>
        <end position="265"/>
    </location>
</feature>
<evidence type="ECO:0000256" key="10">
    <source>
        <dbReference type="RuleBase" id="RU363073"/>
    </source>
</evidence>
<dbReference type="RefSeq" id="XP_004177818.1">
    <property type="nucleotide sequence ID" value="XM_004177770.1"/>
</dbReference>
<keyword evidence="5 10" id="KW-0812">Transmembrane</keyword>
<feature type="transmembrane region" description="Helical" evidence="10">
    <location>
        <begin position="349"/>
        <end position="373"/>
    </location>
</feature>
<dbReference type="InterPro" id="IPR024671">
    <property type="entry name" value="Atg22-like"/>
</dbReference>
<evidence type="ECO:0000256" key="4">
    <source>
        <dbReference type="ARBA" id="ARBA00022554"/>
    </source>
</evidence>
<dbReference type="GeneID" id="14493287"/>
<protein>
    <recommendedName>
        <fullName evidence="10">Autophagy-related protein</fullName>
    </recommendedName>
</protein>
<dbReference type="InterPro" id="IPR036259">
    <property type="entry name" value="MFS_trans_sf"/>
</dbReference>
<reference evidence="11 12" key="1">
    <citation type="journal article" date="2011" name="Proc. Natl. Acad. Sci. U.S.A.">
        <title>Evolutionary erosion of yeast sex chromosomes by mating-type switching accidents.</title>
        <authorList>
            <person name="Gordon J.L."/>
            <person name="Armisen D."/>
            <person name="Proux-Wera E."/>
            <person name="Oheigeartaigh S.S."/>
            <person name="Byrne K.P."/>
            <person name="Wolfe K.H."/>
        </authorList>
    </citation>
    <scope>NUCLEOTIDE SEQUENCE [LARGE SCALE GENOMIC DNA]</scope>
    <source>
        <strain evidence="12">ATCC 34711 / CBS 6284 / DSM 70876 / NBRC 10599 / NRRL Y-10934 / UCD 77-7</strain>
    </source>
</reference>
<dbReference type="GO" id="GO:0000329">
    <property type="term" value="C:fungal-type vacuole membrane"/>
    <property type="evidence" value="ECO:0007669"/>
    <property type="project" value="EnsemblFungi"/>
</dbReference>
<dbReference type="PANTHER" id="PTHR23519">
    <property type="entry name" value="AUTOPHAGY-RELATED PROTEIN 22"/>
    <property type="match status" value="1"/>
</dbReference>
<feature type="transmembrane region" description="Helical" evidence="10">
    <location>
        <begin position="153"/>
        <end position="172"/>
    </location>
</feature>
<dbReference type="InterPro" id="IPR044738">
    <property type="entry name" value="Atg22"/>
</dbReference>
<dbReference type="SUPFAM" id="SSF103473">
    <property type="entry name" value="MFS general substrate transporter"/>
    <property type="match status" value="1"/>
</dbReference>
<keyword evidence="3 10" id="KW-0813">Transport</keyword>
<dbReference type="KEGG" id="tbl:TBLA_0A05060"/>
<evidence type="ECO:0000256" key="5">
    <source>
        <dbReference type="ARBA" id="ARBA00022692"/>
    </source>
</evidence>
<dbReference type="GO" id="GO:0006914">
    <property type="term" value="P:autophagy"/>
    <property type="evidence" value="ECO:0007669"/>
    <property type="project" value="UniProtKB-KW"/>
</dbReference>
<dbReference type="HOGENOM" id="CLU_017518_1_0_1"/>
<evidence type="ECO:0000256" key="1">
    <source>
        <dbReference type="ARBA" id="ARBA00004128"/>
    </source>
</evidence>
<feature type="transmembrane region" description="Helical" evidence="10">
    <location>
        <begin position="52"/>
        <end position="74"/>
    </location>
</feature>
<evidence type="ECO:0000313" key="11">
    <source>
        <dbReference type="EMBL" id="CCH58299.1"/>
    </source>
</evidence>
<feature type="transmembrane region" description="Helical" evidence="10">
    <location>
        <begin position="419"/>
        <end position="439"/>
    </location>
</feature>
<proteinExistence type="inferred from homology"/>
<comment type="subcellular location">
    <subcellularLocation>
        <location evidence="1 10">Vacuole membrane</location>
        <topology evidence="1 10">Multi-pass membrane protein</topology>
    </subcellularLocation>
</comment>
<feature type="transmembrane region" description="Helical" evidence="10">
    <location>
        <begin position="515"/>
        <end position="534"/>
    </location>
</feature>
<keyword evidence="12" id="KW-1185">Reference proteome</keyword>